<accession>A0A0J6HVC0</accession>
<feature type="signal peptide" evidence="1">
    <location>
        <begin position="1"/>
        <end position="30"/>
    </location>
</feature>
<accession>A0A0J6ED03</accession>
<keyword evidence="1" id="KW-0732">Signal</keyword>
<reference evidence="2" key="2">
    <citation type="submission" date="2015-10" db="EMBL/GenBank/DDBJ databases">
        <authorList>
            <person name="Gilbert D.G."/>
        </authorList>
    </citation>
    <scope>NUCLEOTIDE SEQUENCE</scope>
    <source>
        <strain evidence="2">GO-13</strain>
    </source>
</reference>
<reference evidence="3 5" key="3">
    <citation type="submission" date="2023-03" db="EMBL/GenBank/DDBJ databases">
        <title>Agriculturally important microbes genome sequencing.</title>
        <authorList>
            <person name="Dunlap C."/>
        </authorList>
    </citation>
    <scope>NUCLEOTIDE SEQUENCE [LARGE SCALE GENOMIC DNA]</scope>
    <source>
        <strain evidence="3 5">CBP-3203</strain>
    </source>
</reference>
<proteinExistence type="predicted"/>
<dbReference type="OrthoDB" id="2936116at2"/>
<comment type="caution">
    <text evidence="2">The sequence shown here is derived from an EMBL/GenBank/DDBJ whole genome shotgun (WGS) entry which is preliminary data.</text>
</comment>
<dbReference type="Proteomes" id="UP001341297">
    <property type="component" value="Unassembled WGS sequence"/>
</dbReference>
<evidence type="ECO:0000256" key="1">
    <source>
        <dbReference type="SAM" id="SignalP"/>
    </source>
</evidence>
<organism evidence="2 4">
    <name type="scientific">Bacillus glycinifermentans</name>
    <dbReference type="NCBI Taxonomy" id="1664069"/>
    <lineage>
        <taxon>Bacteria</taxon>
        <taxon>Bacillati</taxon>
        <taxon>Bacillota</taxon>
        <taxon>Bacilli</taxon>
        <taxon>Bacillales</taxon>
        <taxon>Bacillaceae</taxon>
        <taxon>Bacillus</taxon>
    </lineage>
</organism>
<evidence type="ECO:0000313" key="3">
    <source>
        <dbReference type="EMBL" id="MEC0486266.1"/>
    </source>
</evidence>
<dbReference type="EMBL" id="JARRTL010000015">
    <property type="protein sequence ID" value="MEC0486266.1"/>
    <property type="molecule type" value="Genomic_DNA"/>
</dbReference>
<dbReference type="PATRIC" id="fig|1664069.3.peg.5240"/>
<name>A0A0J6HVC0_9BACI</name>
<dbReference type="STRING" id="1664069.BGLY_2352"/>
<evidence type="ECO:0000313" key="4">
    <source>
        <dbReference type="Proteomes" id="UP000036168"/>
    </source>
</evidence>
<dbReference type="AlphaFoldDB" id="A0A0J6HVC0"/>
<protein>
    <submittedName>
        <fullName evidence="2">Uncharacterized protein</fullName>
    </submittedName>
</protein>
<dbReference type="RefSeq" id="WP_048355137.1">
    <property type="nucleotide sequence ID" value="NZ_CP023481.1"/>
</dbReference>
<dbReference type="EMBL" id="LECW02000026">
    <property type="protein sequence ID" value="KRT92896.1"/>
    <property type="molecule type" value="Genomic_DNA"/>
</dbReference>
<keyword evidence="5" id="KW-1185">Reference proteome</keyword>
<gene>
    <name evidence="2" type="ORF">AB447_221705</name>
    <name evidence="3" type="ORF">P8828_15850</name>
</gene>
<feature type="chain" id="PRO_5013455015" evidence="1">
    <location>
        <begin position="31"/>
        <end position="135"/>
    </location>
</feature>
<evidence type="ECO:0000313" key="5">
    <source>
        <dbReference type="Proteomes" id="UP001341297"/>
    </source>
</evidence>
<evidence type="ECO:0000313" key="2">
    <source>
        <dbReference type="EMBL" id="KRT92896.1"/>
    </source>
</evidence>
<reference evidence="2 4" key="1">
    <citation type="journal article" date="2015" name="Int. J. Syst. Evol. Microbiol.">
        <title>Bacillus glycinifermentans sp. nov., isolated from fermented soybean paste.</title>
        <authorList>
            <person name="Kim S.J."/>
            <person name="Dunlap C.A."/>
            <person name="Kwon S.W."/>
            <person name="Rooney A.P."/>
        </authorList>
    </citation>
    <scope>NUCLEOTIDE SEQUENCE [LARGE SCALE GENOMIC DNA]</scope>
    <source>
        <strain evidence="2 4">GO-13</strain>
    </source>
</reference>
<dbReference type="Proteomes" id="UP000036168">
    <property type="component" value="Unassembled WGS sequence"/>
</dbReference>
<sequence length="135" mass="14533">MNIGKLSKYFLSLAIAFAAVLSFHGTSANAASSGTIKPSECSTHIFTVYDETVGIGGSGRAHFYCGSINGGPKIEFTDDDLTVSVDDPFILHAYANPGLNSVDYKGLKKGDAEVTIYWKNKPEGTKYTFLLVQIK</sequence>